<gene>
    <name evidence="6" type="ORF">B9W14_08605</name>
</gene>
<reference evidence="7" key="1">
    <citation type="submission" date="2017-04" db="EMBL/GenBank/DDBJ databases">
        <authorList>
            <person name="Song Y."/>
            <person name="Cho B.-K."/>
        </authorList>
    </citation>
    <scope>NUCLEOTIDE SEQUENCE [LARGE SCALE GENOMIC DNA]</scope>
    <source>
        <strain evidence="7">SL1</strain>
    </source>
</reference>
<evidence type="ECO:0000256" key="2">
    <source>
        <dbReference type="ARBA" id="ARBA00022747"/>
    </source>
</evidence>
<protein>
    <recommendedName>
        <fullName evidence="5">Type I restriction modification DNA specificity domain-containing protein</fullName>
    </recommendedName>
</protein>
<dbReference type="Gene3D" id="3.90.220.20">
    <property type="entry name" value="DNA methylase specificity domains"/>
    <property type="match status" value="2"/>
</dbReference>
<feature type="domain" description="Type I restriction modification DNA specificity" evidence="5">
    <location>
        <begin position="24"/>
        <end position="197"/>
    </location>
</feature>
<dbReference type="EMBL" id="CP020953">
    <property type="protein sequence ID" value="AWI04551.1"/>
    <property type="molecule type" value="Genomic_DNA"/>
</dbReference>
<sequence length="451" mass="51962">MRMAKKKQLTLEEAIVKDEPYEVPENWIWSKLGSLLKTMTTKKPSNKNEFFQYIDIDAIDNKNQRVAEPKIIKVKEAPSRASREVLEGDVIFSTVRPYLRNIALITDEYKDCIASTGFYICRSNGVLISKYLYYLLCSEKSINYFTSMMKGDNSPSIRKEEFESLNIPVPPLKEQQRIVDKIESIFEKLDKSKELIEEARDGFEKRKFSIIYKGISGDLTGNKKKMIAHNSVMIPIHWKWIKFNDLGRLERGRSKHRPRNDERLFNGKYPFIQTGDIANSNGYIVEHKQTLSEFGLNQSKLFSKDTLCITIAANIGDVAILTYDCCFPDSVVGFTPNENVDSKYIYYFITLVKRDLEHFAPSTAQKNINLKILGNLEIPLPTLEEQKKIVRILDKLLEEESKIKELTQLEDQIELIKKSILAKAFRGELGTNSEEDESALELLKEILSKDI</sequence>
<keyword evidence="2" id="KW-0680">Restriction system</keyword>
<dbReference type="PANTHER" id="PTHR43140:SF1">
    <property type="entry name" value="TYPE I RESTRICTION ENZYME ECOKI SPECIFICITY SUBUNIT"/>
    <property type="match status" value="1"/>
</dbReference>
<dbReference type="PANTHER" id="PTHR43140">
    <property type="entry name" value="TYPE-1 RESTRICTION ENZYME ECOKI SPECIFICITY PROTEIN"/>
    <property type="match status" value="1"/>
</dbReference>
<comment type="subunit">
    <text evidence="4">The methyltransferase is composed of M and S polypeptides.</text>
</comment>
<evidence type="ECO:0000259" key="5">
    <source>
        <dbReference type="Pfam" id="PF01420"/>
    </source>
</evidence>
<name>A0A2U8DQ10_9CLOT</name>
<evidence type="ECO:0000313" key="6">
    <source>
        <dbReference type="EMBL" id="AWI04551.1"/>
    </source>
</evidence>
<accession>A0A2U8DQ10</accession>
<organism evidence="6 7">
    <name type="scientific">Clostridium drakei</name>
    <dbReference type="NCBI Taxonomy" id="332101"/>
    <lineage>
        <taxon>Bacteria</taxon>
        <taxon>Bacillati</taxon>
        <taxon>Bacillota</taxon>
        <taxon>Clostridia</taxon>
        <taxon>Eubacteriales</taxon>
        <taxon>Clostridiaceae</taxon>
        <taxon>Clostridium</taxon>
    </lineage>
</organism>
<proteinExistence type="inferred from homology"/>
<dbReference type="GO" id="GO:0009307">
    <property type="term" value="P:DNA restriction-modification system"/>
    <property type="evidence" value="ECO:0007669"/>
    <property type="project" value="UniProtKB-KW"/>
</dbReference>
<evidence type="ECO:0000256" key="1">
    <source>
        <dbReference type="ARBA" id="ARBA00010923"/>
    </source>
</evidence>
<dbReference type="InterPro" id="IPR044946">
    <property type="entry name" value="Restrct_endonuc_typeI_TRD_sf"/>
</dbReference>
<evidence type="ECO:0000256" key="4">
    <source>
        <dbReference type="ARBA" id="ARBA00038652"/>
    </source>
</evidence>
<dbReference type="Proteomes" id="UP000244910">
    <property type="component" value="Chromosome"/>
</dbReference>
<keyword evidence="3" id="KW-0238">DNA-binding</keyword>
<dbReference type="InterPro" id="IPR000055">
    <property type="entry name" value="Restrct_endonuc_typeI_TRD"/>
</dbReference>
<dbReference type="Pfam" id="PF01420">
    <property type="entry name" value="Methylase_S"/>
    <property type="match status" value="2"/>
</dbReference>
<dbReference type="GO" id="GO:0003677">
    <property type="term" value="F:DNA binding"/>
    <property type="evidence" value="ECO:0007669"/>
    <property type="project" value="UniProtKB-KW"/>
</dbReference>
<dbReference type="SUPFAM" id="SSF116734">
    <property type="entry name" value="DNA methylase specificity domain"/>
    <property type="match status" value="2"/>
</dbReference>
<feature type="domain" description="Type I restriction modification DNA specificity" evidence="5">
    <location>
        <begin position="236"/>
        <end position="408"/>
    </location>
</feature>
<dbReference type="CDD" id="cd17282">
    <property type="entry name" value="RMtype1_S_Eco16444ORF1681_TRD1-CR1_like"/>
    <property type="match status" value="1"/>
</dbReference>
<keyword evidence="7" id="KW-1185">Reference proteome</keyword>
<comment type="similarity">
    <text evidence="1">Belongs to the type-I restriction system S methylase family.</text>
</comment>
<dbReference type="AlphaFoldDB" id="A0A2U8DQ10"/>
<dbReference type="InterPro" id="IPR051212">
    <property type="entry name" value="Type-I_RE_S_subunit"/>
</dbReference>
<dbReference type="KEGG" id="cdrk:B9W14_08605"/>
<dbReference type="OrthoDB" id="9795776at2"/>
<evidence type="ECO:0000256" key="3">
    <source>
        <dbReference type="ARBA" id="ARBA00023125"/>
    </source>
</evidence>
<evidence type="ECO:0000313" key="7">
    <source>
        <dbReference type="Proteomes" id="UP000244910"/>
    </source>
</evidence>
<dbReference type="REBASE" id="250557">
    <property type="entry name" value="S.CdrSL1ORF8600P"/>
</dbReference>